<evidence type="ECO:0000313" key="1">
    <source>
        <dbReference type="EMBL" id="DAD65258.1"/>
    </source>
</evidence>
<dbReference type="EMBL" id="BK014639">
    <property type="protein sequence ID" value="DAD65258.1"/>
    <property type="molecule type" value="Genomic_DNA"/>
</dbReference>
<protein>
    <submittedName>
        <fullName evidence="1">Uncharacterized protein</fullName>
    </submittedName>
</protein>
<proteinExistence type="predicted"/>
<sequence length="216" mass="24939">MIKSDIEKLDSIHPDLISTFLTSGDCEGIPTDIKIFLQQLQWSAEIFEFERNITRAAKKLRLRINAEQHIKIEERTCMARIYQAISYFQVDCNVPIKVWESNFANKYEDLAKLCAQRRDYKGMKACYDAALECRRRASEIAEADRDLGVTFIITPTITAEELGFSKKNLKEIAAKHNQGFYVTLIDSLPIETKEKKRLLRDADIQDAEIVEEIQND</sequence>
<reference evidence="1" key="1">
    <citation type="journal article" date="2021" name="Proc. Natl. Acad. Sci. U.S.A.">
        <title>A Catalog of Tens of Thousands of Viruses from Human Metagenomes Reveals Hidden Associations with Chronic Diseases.</title>
        <authorList>
            <person name="Tisza M.J."/>
            <person name="Buck C.B."/>
        </authorList>
    </citation>
    <scope>NUCLEOTIDE SEQUENCE</scope>
    <source>
        <strain evidence="1">CtSqC25</strain>
    </source>
</reference>
<name>A0A8S5L6J8_9CAUD</name>
<organism evidence="1">
    <name type="scientific">Siphoviridae sp. ctSqC25</name>
    <dbReference type="NCBI Taxonomy" id="2823582"/>
    <lineage>
        <taxon>Viruses</taxon>
        <taxon>Duplodnaviria</taxon>
        <taxon>Heunggongvirae</taxon>
        <taxon>Uroviricota</taxon>
        <taxon>Caudoviricetes</taxon>
    </lineage>
</organism>
<accession>A0A8S5L6J8</accession>